<dbReference type="OrthoDB" id="2977329at2759"/>
<comment type="caution">
    <text evidence="1">The sequence shown here is derived from an EMBL/GenBank/DDBJ whole genome shotgun (WGS) entry which is preliminary data.</text>
</comment>
<organism evidence="1 2">
    <name type="scientific">Mycena venus</name>
    <dbReference type="NCBI Taxonomy" id="2733690"/>
    <lineage>
        <taxon>Eukaryota</taxon>
        <taxon>Fungi</taxon>
        <taxon>Dikarya</taxon>
        <taxon>Basidiomycota</taxon>
        <taxon>Agaricomycotina</taxon>
        <taxon>Agaricomycetes</taxon>
        <taxon>Agaricomycetidae</taxon>
        <taxon>Agaricales</taxon>
        <taxon>Marasmiineae</taxon>
        <taxon>Mycenaceae</taxon>
        <taxon>Mycena</taxon>
    </lineage>
</organism>
<proteinExistence type="predicted"/>
<sequence>MREFPQELVDAVIEYCYAGPGGLATVKTCGLVCQQWLPRSRMYLFFRVMLDSHNLAPFIAIVDSSPFPILSFVQHLTLRFVHLAPDDALLQKIIYHCPNLCYVEADIFAFGAFGAYRAARTQTGWFYQCLQDYLEVWAFNSPSLTRFNFQNAEGHTLSTETIVQTIKRIPSLECLGIYGGSVYASPQLQLQAPTHLPMSWHTLDMDVRYPGNLLSLLVAPTLSPLTSLKLKIYSHHEYQSLENYFERAGSQLVSLSFSFSPNMGSQGP</sequence>
<keyword evidence="2" id="KW-1185">Reference proteome</keyword>
<gene>
    <name evidence="1" type="ORF">MVEN_01569900</name>
</gene>
<dbReference type="EMBL" id="JACAZI010000013">
    <property type="protein sequence ID" value="KAF7345513.1"/>
    <property type="molecule type" value="Genomic_DNA"/>
</dbReference>
<reference evidence="1" key="1">
    <citation type="submission" date="2020-05" db="EMBL/GenBank/DDBJ databases">
        <title>Mycena genomes resolve the evolution of fungal bioluminescence.</title>
        <authorList>
            <person name="Tsai I.J."/>
        </authorList>
    </citation>
    <scope>NUCLEOTIDE SEQUENCE</scope>
    <source>
        <strain evidence="1">CCC161011</strain>
    </source>
</reference>
<accession>A0A8H6XPE3</accession>
<evidence type="ECO:0000313" key="2">
    <source>
        <dbReference type="Proteomes" id="UP000620124"/>
    </source>
</evidence>
<name>A0A8H6XPE3_9AGAR</name>
<dbReference type="Proteomes" id="UP000620124">
    <property type="component" value="Unassembled WGS sequence"/>
</dbReference>
<protein>
    <submittedName>
        <fullName evidence="1">Uncharacterized protein</fullName>
    </submittedName>
</protein>
<dbReference type="AlphaFoldDB" id="A0A8H6XPE3"/>
<evidence type="ECO:0000313" key="1">
    <source>
        <dbReference type="EMBL" id="KAF7345513.1"/>
    </source>
</evidence>